<reference evidence="1 2" key="1">
    <citation type="journal article" date="2024" name="BMC Genomics">
        <title>De novo assembly and annotation of Popillia japonica's genome with initial clues to its potential as an invasive pest.</title>
        <authorList>
            <person name="Cucini C."/>
            <person name="Boschi S."/>
            <person name="Funari R."/>
            <person name="Cardaioli E."/>
            <person name="Iannotti N."/>
            <person name="Marturano G."/>
            <person name="Paoli F."/>
            <person name="Bruttini M."/>
            <person name="Carapelli A."/>
            <person name="Frati F."/>
            <person name="Nardi F."/>
        </authorList>
    </citation>
    <scope>NUCLEOTIDE SEQUENCE [LARGE SCALE GENOMIC DNA]</scope>
    <source>
        <strain evidence="1">DMR45628</strain>
    </source>
</reference>
<comment type="caution">
    <text evidence="1">The sequence shown here is derived from an EMBL/GenBank/DDBJ whole genome shotgun (WGS) entry which is preliminary data.</text>
</comment>
<gene>
    <name evidence="1" type="ORF">QE152_g4564</name>
</gene>
<organism evidence="1 2">
    <name type="scientific">Popillia japonica</name>
    <name type="common">Japanese beetle</name>
    <dbReference type="NCBI Taxonomy" id="7064"/>
    <lineage>
        <taxon>Eukaryota</taxon>
        <taxon>Metazoa</taxon>
        <taxon>Ecdysozoa</taxon>
        <taxon>Arthropoda</taxon>
        <taxon>Hexapoda</taxon>
        <taxon>Insecta</taxon>
        <taxon>Pterygota</taxon>
        <taxon>Neoptera</taxon>
        <taxon>Endopterygota</taxon>
        <taxon>Coleoptera</taxon>
        <taxon>Polyphaga</taxon>
        <taxon>Scarabaeiformia</taxon>
        <taxon>Scarabaeidae</taxon>
        <taxon>Rutelinae</taxon>
        <taxon>Popillia</taxon>
    </lineage>
</organism>
<dbReference type="EMBL" id="JASPKY010000024">
    <property type="protein sequence ID" value="KAK9752041.1"/>
    <property type="molecule type" value="Genomic_DNA"/>
</dbReference>
<evidence type="ECO:0000313" key="2">
    <source>
        <dbReference type="Proteomes" id="UP001458880"/>
    </source>
</evidence>
<sequence>MADKDEYGFMFLISGKIFGSNPDPLNCEFNPVIDLKGDFEICLLSLHTYNCIPNVTKENNVFRCNISRGDNKDTWMDIEIPIGTYDIDDLEQAIEKQIQQLGGDDVGIMLEANSNTMRVSMKATVDVDFSTETSIGRLLGFGKRILTKNVKHESEETADINGVNSIELMCNIVDGSYINGEPTHILHHFSPNVPPGFKILEVPQEKTYLPVNTTVLSNISIRVVDQSKRAIDLRGEELTVYLRIRRRLRKRYQEFDIALEAVENYHRNRITLEKLVDVLVQVKMQGYLVIDHLPYYIVRKFDLDGMSHTEKDDKKLWEDSVIVLYITSFSERKNWRDVAIVYKMDVLNVLKTVKTEDLIVGKEYHNYQPFGSPKYGNNDEIRIVIPEIDRYTLPCESFLSVEGKLRLVSDETKVSATAKLINNAVAFMFTDKDM</sequence>
<accession>A0AAW1MUK2</accession>
<dbReference type="AlphaFoldDB" id="A0AAW1MUK2"/>
<evidence type="ECO:0000313" key="1">
    <source>
        <dbReference type="EMBL" id="KAK9752041.1"/>
    </source>
</evidence>
<name>A0AAW1MUK2_POPJA</name>
<protein>
    <submittedName>
        <fullName evidence="1">Uncharacterized protein</fullName>
    </submittedName>
</protein>
<proteinExistence type="predicted"/>
<dbReference type="Proteomes" id="UP001458880">
    <property type="component" value="Unassembled WGS sequence"/>
</dbReference>
<dbReference type="PANTHER" id="PTHR36159">
    <property type="entry name" value="PROTEIN CBG23766"/>
    <property type="match status" value="1"/>
</dbReference>
<dbReference type="PANTHER" id="PTHR36159:SF1">
    <property type="entry name" value="RETROVIRUS-RELATED POL POLYPROTEIN FROM TRANSPOSON 412-LIKE PROTEIN"/>
    <property type="match status" value="1"/>
</dbReference>
<keyword evidence="2" id="KW-1185">Reference proteome</keyword>